<organism evidence="1">
    <name type="scientific">Candidatus Kentrum sp. LPFa</name>
    <dbReference type="NCBI Taxonomy" id="2126335"/>
    <lineage>
        <taxon>Bacteria</taxon>
        <taxon>Pseudomonadati</taxon>
        <taxon>Pseudomonadota</taxon>
        <taxon>Gammaproteobacteria</taxon>
        <taxon>Candidatus Kentrum</taxon>
    </lineage>
</organism>
<sequence>MSEQQNGNPIEQAHNIVWNLFSKWFGKRLLVTILSIWILLNWVLEIKGHTLTAWHYFSTLFTERTSVLTGAELEIANEWVIYVDSGATFSQVDSHRDRLFHAVSKDTGETWRHFTRNLRIVRDPNTSGSWLLVGDLNLGLGSEALVTKTIDCVKNKVDNWAELDTFGSSIEHAYAFQYRISDFTETYGRPKNLEFVRHSEEAILSDPEPNSALPCPRPYD</sequence>
<reference evidence="1" key="1">
    <citation type="submission" date="2019-02" db="EMBL/GenBank/DDBJ databases">
        <authorList>
            <person name="Gruber-Vodicka R. H."/>
            <person name="Seah K. B. B."/>
        </authorList>
    </citation>
    <scope>NUCLEOTIDE SEQUENCE</scope>
    <source>
        <strain evidence="1">BECK_S313</strain>
    </source>
</reference>
<gene>
    <name evidence="1" type="ORF">BECKLPF1236B_GA0070989_12344</name>
</gene>
<proteinExistence type="predicted"/>
<evidence type="ECO:0000313" key="1">
    <source>
        <dbReference type="EMBL" id="VFK21033.1"/>
    </source>
</evidence>
<protein>
    <submittedName>
        <fullName evidence="1">Uncharacterized protein</fullName>
    </submittedName>
</protein>
<dbReference type="AlphaFoldDB" id="A0A450WVD5"/>
<name>A0A450WVD5_9GAMM</name>
<dbReference type="EMBL" id="CAADFK010000234">
    <property type="protein sequence ID" value="VFK21033.1"/>
    <property type="molecule type" value="Genomic_DNA"/>
</dbReference>
<accession>A0A450WVD5</accession>